<feature type="domain" description="DUF7587" evidence="1">
    <location>
        <begin position="35"/>
        <end position="158"/>
    </location>
</feature>
<dbReference type="Pfam" id="PF24494">
    <property type="entry name" value="DUF7587"/>
    <property type="match status" value="1"/>
</dbReference>
<gene>
    <name evidence="2" type="ORF">ASPZODRAFT_167684</name>
</gene>
<dbReference type="VEuPathDB" id="FungiDB:ASPZODRAFT_167684"/>
<accession>A0A1L9SDF4</accession>
<dbReference type="RefSeq" id="XP_022579721.1">
    <property type="nucleotide sequence ID" value="XM_022726840.1"/>
</dbReference>
<dbReference type="GeneID" id="34613304"/>
<keyword evidence="3" id="KW-1185">Reference proteome</keyword>
<sequence>MMDSITDALENTRLSDLEQVHLRPQDSGTSEIDNVPSYLFRVASPLSYGETNERWVLSESVYQNRSSSTEDIFSNLDNEKRTRVAEMLNLHLRWWPQNGDQQDNFVSWTSSLLFAIQYIYYRHLSRRDGSDLADIKLYVIDTARFPRGTFIRDMDLIDIFCESDESLKDFQSLRQRPDYYFGEYLSQGALEIKNKCQVIPAEILFEQGRLRRIQPQFAELQPARGRARPEWAKEVIRLRRTIYPNNLPVLSLEDMLARLEAIEEIIHHVAPDWRFPIAIYLAALMGSESLIEGKEMVNDSTFFSYFRSKSFKEEGFNPSNFKVIAPDTMPELKQVNKLVHEISKYLQMSYAMENGYAFLTADPHKMLARKRQRILAKLATVRMLCKDVASAISKET</sequence>
<dbReference type="OrthoDB" id="4152607at2759"/>
<reference evidence="3" key="1">
    <citation type="journal article" date="2017" name="Genome Biol.">
        <title>Comparative genomics reveals high biological diversity and specific adaptations in the industrially and medically important fungal genus Aspergillus.</title>
        <authorList>
            <person name="de Vries R.P."/>
            <person name="Riley R."/>
            <person name="Wiebenga A."/>
            <person name="Aguilar-Osorio G."/>
            <person name="Amillis S."/>
            <person name="Uchima C.A."/>
            <person name="Anderluh G."/>
            <person name="Asadollahi M."/>
            <person name="Askin M."/>
            <person name="Barry K."/>
            <person name="Battaglia E."/>
            <person name="Bayram O."/>
            <person name="Benocci T."/>
            <person name="Braus-Stromeyer S.A."/>
            <person name="Caldana C."/>
            <person name="Canovas D."/>
            <person name="Cerqueira G.C."/>
            <person name="Chen F."/>
            <person name="Chen W."/>
            <person name="Choi C."/>
            <person name="Clum A."/>
            <person name="Dos Santos R.A."/>
            <person name="Damasio A.R."/>
            <person name="Diallinas G."/>
            <person name="Emri T."/>
            <person name="Fekete E."/>
            <person name="Flipphi M."/>
            <person name="Freyberg S."/>
            <person name="Gallo A."/>
            <person name="Gournas C."/>
            <person name="Habgood R."/>
            <person name="Hainaut M."/>
            <person name="Harispe M.L."/>
            <person name="Henrissat B."/>
            <person name="Hilden K.S."/>
            <person name="Hope R."/>
            <person name="Hossain A."/>
            <person name="Karabika E."/>
            <person name="Karaffa L."/>
            <person name="Karanyi Z."/>
            <person name="Krasevec N."/>
            <person name="Kuo A."/>
            <person name="Kusch H."/>
            <person name="LaButti K."/>
            <person name="Lagendijk E.L."/>
            <person name="Lapidus A."/>
            <person name="Levasseur A."/>
            <person name="Lindquist E."/>
            <person name="Lipzen A."/>
            <person name="Logrieco A.F."/>
            <person name="MacCabe A."/>
            <person name="Maekelae M.R."/>
            <person name="Malavazi I."/>
            <person name="Melin P."/>
            <person name="Meyer V."/>
            <person name="Mielnichuk N."/>
            <person name="Miskei M."/>
            <person name="Molnar A.P."/>
            <person name="Mule G."/>
            <person name="Ngan C.Y."/>
            <person name="Orejas M."/>
            <person name="Orosz E."/>
            <person name="Ouedraogo J.P."/>
            <person name="Overkamp K.M."/>
            <person name="Park H.-S."/>
            <person name="Perrone G."/>
            <person name="Piumi F."/>
            <person name="Punt P.J."/>
            <person name="Ram A.F."/>
            <person name="Ramon A."/>
            <person name="Rauscher S."/>
            <person name="Record E."/>
            <person name="Riano-Pachon D.M."/>
            <person name="Robert V."/>
            <person name="Roehrig J."/>
            <person name="Ruller R."/>
            <person name="Salamov A."/>
            <person name="Salih N.S."/>
            <person name="Samson R.A."/>
            <person name="Sandor E."/>
            <person name="Sanguinetti M."/>
            <person name="Schuetze T."/>
            <person name="Sepcic K."/>
            <person name="Shelest E."/>
            <person name="Sherlock G."/>
            <person name="Sophianopoulou V."/>
            <person name="Squina F.M."/>
            <person name="Sun H."/>
            <person name="Susca A."/>
            <person name="Todd R.B."/>
            <person name="Tsang A."/>
            <person name="Unkles S.E."/>
            <person name="van de Wiele N."/>
            <person name="van Rossen-Uffink D."/>
            <person name="Oliveira J.V."/>
            <person name="Vesth T.C."/>
            <person name="Visser J."/>
            <person name="Yu J.-H."/>
            <person name="Zhou M."/>
            <person name="Andersen M.R."/>
            <person name="Archer D.B."/>
            <person name="Baker S.E."/>
            <person name="Benoit I."/>
            <person name="Brakhage A.A."/>
            <person name="Braus G.H."/>
            <person name="Fischer R."/>
            <person name="Frisvad J.C."/>
            <person name="Goldman G.H."/>
            <person name="Houbraken J."/>
            <person name="Oakley B."/>
            <person name="Pocsi I."/>
            <person name="Scazzocchio C."/>
            <person name="Seiboth B."/>
            <person name="vanKuyk P.A."/>
            <person name="Wortman J."/>
            <person name="Dyer P.S."/>
            <person name="Grigoriev I.V."/>
        </authorList>
    </citation>
    <scope>NUCLEOTIDE SEQUENCE [LARGE SCALE GENOMIC DNA]</scope>
    <source>
        <strain evidence="3">CBS 506.65</strain>
    </source>
</reference>
<proteinExistence type="predicted"/>
<evidence type="ECO:0000313" key="3">
    <source>
        <dbReference type="Proteomes" id="UP000184188"/>
    </source>
</evidence>
<protein>
    <recommendedName>
        <fullName evidence="1">DUF7587 domain-containing protein</fullName>
    </recommendedName>
</protein>
<evidence type="ECO:0000313" key="2">
    <source>
        <dbReference type="EMBL" id="OJJ45211.1"/>
    </source>
</evidence>
<evidence type="ECO:0000259" key="1">
    <source>
        <dbReference type="Pfam" id="PF24494"/>
    </source>
</evidence>
<name>A0A1L9SDF4_9EURO</name>
<dbReference type="Proteomes" id="UP000184188">
    <property type="component" value="Unassembled WGS sequence"/>
</dbReference>
<dbReference type="EMBL" id="KV878345">
    <property type="protein sequence ID" value="OJJ45211.1"/>
    <property type="molecule type" value="Genomic_DNA"/>
</dbReference>
<organism evidence="2 3">
    <name type="scientific">Penicilliopsis zonata CBS 506.65</name>
    <dbReference type="NCBI Taxonomy" id="1073090"/>
    <lineage>
        <taxon>Eukaryota</taxon>
        <taxon>Fungi</taxon>
        <taxon>Dikarya</taxon>
        <taxon>Ascomycota</taxon>
        <taxon>Pezizomycotina</taxon>
        <taxon>Eurotiomycetes</taxon>
        <taxon>Eurotiomycetidae</taxon>
        <taxon>Eurotiales</taxon>
        <taxon>Aspergillaceae</taxon>
        <taxon>Penicilliopsis</taxon>
    </lineage>
</organism>
<dbReference type="AlphaFoldDB" id="A0A1L9SDF4"/>
<dbReference type="InterPro" id="IPR056009">
    <property type="entry name" value="DUF7587"/>
</dbReference>